<gene>
    <name evidence="3" type="ORF">CWI83_06740</name>
</gene>
<evidence type="ECO:0000313" key="3">
    <source>
        <dbReference type="EMBL" id="RUO78709.1"/>
    </source>
</evidence>
<feature type="region of interest" description="Disordered" evidence="1">
    <location>
        <begin position="1"/>
        <end position="36"/>
    </location>
</feature>
<evidence type="ECO:0000313" key="4">
    <source>
        <dbReference type="Proteomes" id="UP000288279"/>
    </source>
</evidence>
<name>A0A432ZL87_9GAMM</name>
<dbReference type="InterPro" id="IPR025479">
    <property type="entry name" value="DUF4329"/>
</dbReference>
<organism evidence="3 4">
    <name type="scientific">Pseudidiomarina taiwanensis</name>
    <dbReference type="NCBI Taxonomy" id="337250"/>
    <lineage>
        <taxon>Bacteria</taxon>
        <taxon>Pseudomonadati</taxon>
        <taxon>Pseudomonadota</taxon>
        <taxon>Gammaproteobacteria</taxon>
        <taxon>Alteromonadales</taxon>
        <taxon>Idiomarinaceae</taxon>
        <taxon>Pseudidiomarina</taxon>
    </lineage>
</organism>
<evidence type="ECO:0000259" key="2">
    <source>
        <dbReference type="Pfam" id="PF14220"/>
    </source>
</evidence>
<evidence type="ECO:0000256" key="1">
    <source>
        <dbReference type="SAM" id="MobiDB-lite"/>
    </source>
</evidence>
<dbReference type="Pfam" id="PF14220">
    <property type="entry name" value="DUF4329"/>
    <property type="match status" value="1"/>
</dbReference>
<comment type="caution">
    <text evidence="3">The sequence shown here is derived from an EMBL/GenBank/DDBJ whole genome shotgun (WGS) entry which is preliminary data.</text>
</comment>
<feature type="compositionally biased region" description="Polar residues" evidence="1">
    <location>
        <begin position="14"/>
        <end position="24"/>
    </location>
</feature>
<proteinExistence type="predicted"/>
<dbReference type="AlphaFoldDB" id="A0A432ZL87"/>
<feature type="domain" description="DUF4329" evidence="2">
    <location>
        <begin position="70"/>
        <end position="169"/>
    </location>
</feature>
<keyword evidence="4" id="KW-1185">Reference proteome</keyword>
<dbReference type="EMBL" id="PIQG01000002">
    <property type="protein sequence ID" value="RUO78709.1"/>
    <property type="molecule type" value="Genomic_DNA"/>
</dbReference>
<accession>A0A432ZL87</accession>
<dbReference type="Proteomes" id="UP000288279">
    <property type="component" value="Unassembled WGS sequence"/>
</dbReference>
<sequence length="197" mass="21167">MMTISAIGAPAEQASGTNQDNSDISGSKVGGKGSKKVKADFRIDKIKGHEDGWEDPHDAALAFYKQNEDAYQSTDKDSELIGFLIKADNGNYYFTNAVEVPATFEMSAAIRKPSGWITMDTLHTHPGGRGNQEGFSKTDAQAVLSGSTPGYYVRTPIGDVRFINKSIAKRTRTRWGAKGKSICPGGSPCMTSYGSSN</sequence>
<reference evidence="3 4" key="1">
    <citation type="journal article" date="2011" name="Front. Microbiol.">
        <title>Genomic signatures of strain selection and enhancement in Bacillus atrophaeus var. globigii, a historical biowarfare simulant.</title>
        <authorList>
            <person name="Gibbons H.S."/>
            <person name="Broomall S.M."/>
            <person name="McNew L.A."/>
            <person name="Daligault H."/>
            <person name="Chapman C."/>
            <person name="Bruce D."/>
            <person name="Karavis M."/>
            <person name="Krepps M."/>
            <person name="McGregor P.A."/>
            <person name="Hong C."/>
            <person name="Park K.H."/>
            <person name="Akmal A."/>
            <person name="Feldman A."/>
            <person name="Lin J.S."/>
            <person name="Chang W.E."/>
            <person name="Higgs B.W."/>
            <person name="Demirev P."/>
            <person name="Lindquist J."/>
            <person name="Liem A."/>
            <person name="Fochler E."/>
            <person name="Read T.D."/>
            <person name="Tapia R."/>
            <person name="Johnson S."/>
            <person name="Bishop-Lilly K.A."/>
            <person name="Detter C."/>
            <person name="Han C."/>
            <person name="Sozhamannan S."/>
            <person name="Rosenzweig C.N."/>
            <person name="Skowronski E.W."/>
        </authorList>
    </citation>
    <scope>NUCLEOTIDE SEQUENCE [LARGE SCALE GENOMIC DNA]</scope>
    <source>
        <strain evidence="3 4">PIT1</strain>
    </source>
</reference>
<protein>
    <recommendedName>
        <fullName evidence="2">DUF4329 domain-containing protein</fullName>
    </recommendedName>
</protein>